<organism evidence="1 2">
    <name type="scientific">Lineolata rhizophorae</name>
    <dbReference type="NCBI Taxonomy" id="578093"/>
    <lineage>
        <taxon>Eukaryota</taxon>
        <taxon>Fungi</taxon>
        <taxon>Dikarya</taxon>
        <taxon>Ascomycota</taxon>
        <taxon>Pezizomycotina</taxon>
        <taxon>Dothideomycetes</taxon>
        <taxon>Dothideomycetes incertae sedis</taxon>
        <taxon>Lineolatales</taxon>
        <taxon>Lineolataceae</taxon>
        <taxon>Lineolata</taxon>
    </lineage>
</organism>
<evidence type="ECO:0000313" key="2">
    <source>
        <dbReference type="Proteomes" id="UP000799766"/>
    </source>
</evidence>
<gene>
    <name evidence="1" type="ORF">BDY21DRAFT_66540</name>
</gene>
<keyword evidence="2" id="KW-1185">Reference proteome</keyword>
<protein>
    <submittedName>
        <fullName evidence="1">Uncharacterized protein</fullName>
    </submittedName>
</protein>
<reference evidence="1" key="1">
    <citation type="journal article" date="2020" name="Stud. Mycol.">
        <title>101 Dothideomycetes genomes: a test case for predicting lifestyles and emergence of pathogens.</title>
        <authorList>
            <person name="Haridas S."/>
            <person name="Albert R."/>
            <person name="Binder M."/>
            <person name="Bloem J."/>
            <person name="Labutti K."/>
            <person name="Salamov A."/>
            <person name="Andreopoulos B."/>
            <person name="Baker S."/>
            <person name="Barry K."/>
            <person name="Bills G."/>
            <person name="Bluhm B."/>
            <person name="Cannon C."/>
            <person name="Castanera R."/>
            <person name="Culley D."/>
            <person name="Daum C."/>
            <person name="Ezra D."/>
            <person name="Gonzalez J."/>
            <person name="Henrissat B."/>
            <person name="Kuo A."/>
            <person name="Liang C."/>
            <person name="Lipzen A."/>
            <person name="Lutzoni F."/>
            <person name="Magnuson J."/>
            <person name="Mondo S."/>
            <person name="Nolan M."/>
            <person name="Ohm R."/>
            <person name="Pangilinan J."/>
            <person name="Park H.-J."/>
            <person name="Ramirez L."/>
            <person name="Alfaro M."/>
            <person name="Sun H."/>
            <person name="Tritt A."/>
            <person name="Yoshinaga Y."/>
            <person name="Zwiers L.-H."/>
            <person name="Turgeon B."/>
            <person name="Goodwin S."/>
            <person name="Spatafora J."/>
            <person name="Crous P."/>
            <person name="Grigoriev I."/>
        </authorList>
    </citation>
    <scope>NUCLEOTIDE SEQUENCE</scope>
    <source>
        <strain evidence="1">ATCC 16933</strain>
    </source>
</reference>
<dbReference type="EMBL" id="MU001686">
    <property type="protein sequence ID" value="KAF2455492.1"/>
    <property type="molecule type" value="Genomic_DNA"/>
</dbReference>
<dbReference type="AlphaFoldDB" id="A0A6A6NVL4"/>
<proteinExistence type="predicted"/>
<sequence length="191" mass="21593">MYWLLLRTVPVKKIELASLELISTGSCLRGPDSTLVEVSLRTRRFRSALGMIQRRSILSRKLSIQIGLCKQTEHTLLCRVALSCDAAGRDAPFRLVHRVIAWQTTLLAQCNLETEKRRKDSTDAIIKDEILFLSAVRWPDLELASAAARLPGDCAREDRRVRKVAQVIGEKRPRGALTGSRRCRAITSWRT</sequence>
<dbReference type="Proteomes" id="UP000799766">
    <property type="component" value="Unassembled WGS sequence"/>
</dbReference>
<accession>A0A6A6NVL4</accession>
<name>A0A6A6NVL4_9PEZI</name>
<evidence type="ECO:0000313" key="1">
    <source>
        <dbReference type="EMBL" id="KAF2455492.1"/>
    </source>
</evidence>